<proteinExistence type="predicted"/>
<dbReference type="GO" id="GO:0005634">
    <property type="term" value="C:nucleus"/>
    <property type="evidence" value="ECO:0007669"/>
    <property type="project" value="TreeGrafter"/>
</dbReference>
<keyword evidence="3" id="KW-0804">Transcription</keyword>
<evidence type="ECO:0000256" key="1">
    <source>
        <dbReference type="ARBA" id="ARBA00023015"/>
    </source>
</evidence>
<evidence type="ECO:0000256" key="5">
    <source>
        <dbReference type="SAM" id="MobiDB-lite"/>
    </source>
</evidence>
<organism evidence="8 9">
    <name type="scientific">Aspergillus indologenus CBS 114.80</name>
    <dbReference type="NCBI Taxonomy" id="1450541"/>
    <lineage>
        <taxon>Eukaryota</taxon>
        <taxon>Fungi</taxon>
        <taxon>Dikarya</taxon>
        <taxon>Ascomycota</taxon>
        <taxon>Pezizomycotina</taxon>
        <taxon>Eurotiomycetes</taxon>
        <taxon>Eurotiomycetidae</taxon>
        <taxon>Eurotiales</taxon>
        <taxon>Aspergillaceae</taxon>
        <taxon>Aspergillus</taxon>
        <taxon>Aspergillus subgen. Circumdati</taxon>
    </lineage>
</organism>
<evidence type="ECO:0000256" key="3">
    <source>
        <dbReference type="ARBA" id="ARBA00023163"/>
    </source>
</evidence>
<feature type="compositionally biased region" description="Basic residues" evidence="5">
    <location>
        <begin position="68"/>
        <end position="85"/>
    </location>
</feature>
<dbReference type="EMBL" id="KZ825466">
    <property type="protein sequence ID" value="PYI36175.1"/>
    <property type="molecule type" value="Genomic_DNA"/>
</dbReference>
<evidence type="ECO:0000256" key="2">
    <source>
        <dbReference type="ARBA" id="ARBA00023125"/>
    </source>
</evidence>
<dbReference type="InterPro" id="IPR036864">
    <property type="entry name" value="Zn2-C6_fun-type_DNA-bd_sf"/>
</dbReference>
<keyword evidence="6" id="KW-0812">Transmembrane</keyword>
<dbReference type="SUPFAM" id="SSF57701">
    <property type="entry name" value="Zn2/Cys6 DNA-binding domain"/>
    <property type="match status" value="1"/>
</dbReference>
<dbReference type="PROSITE" id="PS50048">
    <property type="entry name" value="ZN2_CY6_FUNGAL_2"/>
    <property type="match status" value="1"/>
</dbReference>
<feature type="domain" description="Zn(2)-C6 fungal-type" evidence="7">
    <location>
        <begin position="17"/>
        <end position="55"/>
    </location>
</feature>
<gene>
    <name evidence="8" type="ORF">BP00DRAFT_432569</name>
</gene>
<dbReference type="PANTHER" id="PTHR37534">
    <property type="entry name" value="TRANSCRIPTIONAL ACTIVATOR PROTEIN UGA3"/>
    <property type="match status" value="1"/>
</dbReference>
<reference evidence="8 9" key="1">
    <citation type="submission" date="2018-02" db="EMBL/GenBank/DDBJ databases">
        <title>The genomes of Aspergillus section Nigri reveals drivers in fungal speciation.</title>
        <authorList>
            <consortium name="DOE Joint Genome Institute"/>
            <person name="Vesth T.C."/>
            <person name="Nybo J."/>
            <person name="Theobald S."/>
            <person name="Brandl J."/>
            <person name="Frisvad J.C."/>
            <person name="Nielsen K.F."/>
            <person name="Lyhne E.K."/>
            <person name="Kogle M.E."/>
            <person name="Kuo A."/>
            <person name="Riley R."/>
            <person name="Clum A."/>
            <person name="Nolan M."/>
            <person name="Lipzen A."/>
            <person name="Salamov A."/>
            <person name="Henrissat B."/>
            <person name="Wiebenga A."/>
            <person name="De vries R.P."/>
            <person name="Grigoriev I.V."/>
            <person name="Mortensen U.H."/>
            <person name="Andersen M.R."/>
            <person name="Baker S.E."/>
        </authorList>
    </citation>
    <scope>NUCLEOTIDE SEQUENCE [LARGE SCALE GENOMIC DNA]</scope>
    <source>
        <strain evidence="8 9">CBS 114.80</strain>
    </source>
</reference>
<dbReference type="AlphaFoldDB" id="A0A2V5IHK0"/>
<evidence type="ECO:0000313" key="8">
    <source>
        <dbReference type="EMBL" id="PYI36175.1"/>
    </source>
</evidence>
<dbReference type="GO" id="GO:0008270">
    <property type="term" value="F:zinc ion binding"/>
    <property type="evidence" value="ECO:0007669"/>
    <property type="project" value="InterPro"/>
</dbReference>
<name>A0A2V5IHK0_9EURO</name>
<dbReference type="GO" id="GO:0000976">
    <property type="term" value="F:transcription cis-regulatory region binding"/>
    <property type="evidence" value="ECO:0007669"/>
    <property type="project" value="TreeGrafter"/>
</dbReference>
<accession>A0A2V5IHK0</accession>
<keyword evidence="2" id="KW-0238">DNA-binding</keyword>
<dbReference type="GO" id="GO:0000981">
    <property type="term" value="F:DNA-binding transcription factor activity, RNA polymerase II-specific"/>
    <property type="evidence" value="ECO:0007669"/>
    <property type="project" value="InterPro"/>
</dbReference>
<sequence>MSDIRVVQSLSTINHACCYTCKFRKVRCKSEAQEGSPDGLSSCASCRRLGLECRWSAPVAGEHYSPPPKRRQTIGRRRERSRYTKATKPIESAGDDNEVSRVSGGERSTGYAATSPAVEVPRLTEQGNGATANQSSSFELDACVDMLGDLPFDIEFGLEFTPVDLNLHHGTGLLDHHPLSLSAGGLANPTSLTDSFPSPHSLEPQSTTTQVYADKQSTNGDGFFPWEISNIGAEEQHLIQHYLTTMTGYAKVDDGPRGASNLYTTAFSQSLSFKPLLYAILAFSASHLALEDGTYAVKASHFEQLAHDSFEVCKQHNVSEPESLLSALFVRAKRVHLLAGDVEVFHALVNEAAHITMSERGQRALQNPYSLAQRIVIRLAILDARASCYRLGGGQLIQSLRHIPAMSFIFERESEAGLTTTSHHGNSNQNHALVSLLRADLLRMKIGELELRLRHQADSTTLIPSPVRTEDVRSLHGQVVHEILHWEQQMRSKDHDPGEADLVHNARREDAGIMDASVYAQYLVLAALHAGVLYLYLLYPLRSMRWEHSVSRILHCHLKFQHDLSRRDCPSSLAPSSLLLAGICTTDLIHRDWVLDRFRRGERWGTYIQKAREVLEAATTREFDDEGVDICTLMDRLQGRFFI</sequence>
<keyword evidence="6" id="KW-1133">Transmembrane helix</keyword>
<feature type="region of interest" description="Disordered" evidence="5">
    <location>
        <begin position="62"/>
        <end position="121"/>
    </location>
</feature>
<evidence type="ECO:0000256" key="6">
    <source>
        <dbReference type="SAM" id="Phobius"/>
    </source>
</evidence>
<dbReference type="PANTHER" id="PTHR37534:SF7">
    <property type="entry name" value="TRANSCRIPTIONAL ACTIVATOR PROTEIN UGA3"/>
    <property type="match status" value="1"/>
</dbReference>
<feature type="transmembrane region" description="Helical" evidence="6">
    <location>
        <begin position="519"/>
        <end position="539"/>
    </location>
</feature>
<keyword evidence="9" id="KW-1185">Reference proteome</keyword>
<keyword evidence="6" id="KW-0472">Membrane</keyword>
<evidence type="ECO:0000259" key="7">
    <source>
        <dbReference type="PROSITE" id="PS50048"/>
    </source>
</evidence>
<dbReference type="InterPro" id="IPR001138">
    <property type="entry name" value="Zn2Cys6_DnaBD"/>
</dbReference>
<evidence type="ECO:0000256" key="4">
    <source>
        <dbReference type="ARBA" id="ARBA00023242"/>
    </source>
</evidence>
<evidence type="ECO:0000313" key="9">
    <source>
        <dbReference type="Proteomes" id="UP000248817"/>
    </source>
</evidence>
<dbReference type="Proteomes" id="UP000248817">
    <property type="component" value="Unassembled WGS sequence"/>
</dbReference>
<keyword evidence="1" id="KW-0805">Transcription regulation</keyword>
<protein>
    <recommendedName>
        <fullName evidence="7">Zn(2)-C6 fungal-type domain-containing protein</fullName>
    </recommendedName>
</protein>
<keyword evidence="4" id="KW-0539">Nucleus</keyword>
<dbReference type="GO" id="GO:0045944">
    <property type="term" value="P:positive regulation of transcription by RNA polymerase II"/>
    <property type="evidence" value="ECO:0007669"/>
    <property type="project" value="TreeGrafter"/>
</dbReference>